<dbReference type="InterPro" id="IPR023214">
    <property type="entry name" value="HAD_sf"/>
</dbReference>
<evidence type="ECO:0000313" key="1">
    <source>
        <dbReference type="EMBL" id="ABM27417.1"/>
    </source>
</evidence>
<dbReference type="Gene3D" id="3.40.50.1000">
    <property type="entry name" value="HAD superfamily/HAD-like"/>
    <property type="match status" value="1"/>
</dbReference>
<sequence length="210" mass="23276">MTQHPASPARAVLYDFSGVLAEEGFISGLRAIAAENGLDPQAFVRAATDVCYTSGYADGLAPASAFWQGVRQVTGITHDDATLQEAVLSRFVIRPDMFADVDALREQGLTVALVSDHTDWLETLDDRHGVFHHFDHAFSSFREKRNKRTGELFDRALDVLGLAPEQTMFFDDNAGNVERAILRGIDARLFTDKPAYRADLASRLPHLRMP</sequence>
<dbReference type="CDD" id="cd02603">
    <property type="entry name" value="HAD_sEH-N_like"/>
    <property type="match status" value="1"/>
</dbReference>
<dbReference type="KEGG" id="dvl:Dvul_0394"/>
<reference evidence="2" key="1">
    <citation type="journal article" date="2009" name="Environ. Microbiol.">
        <title>Contribution of mobile genetic elements to Desulfovibrio vulgaris genome plasticity.</title>
        <authorList>
            <person name="Walker C.B."/>
            <person name="Stolyar S."/>
            <person name="Chivian D."/>
            <person name="Pinel N."/>
            <person name="Gabster J.A."/>
            <person name="Dehal P.S."/>
            <person name="He Z."/>
            <person name="Yang Z.K."/>
            <person name="Yen H.C."/>
            <person name="Zhou J."/>
            <person name="Wall J.D."/>
            <person name="Hazen T.C."/>
            <person name="Arkin A.P."/>
            <person name="Stahl D.A."/>
        </authorList>
    </citation>
    <scope>NUCLEOTIDE SEQUENCE [LARGE SCALE GENOMIC DNA]</scope>
    <source>
        <strain evidence="2">DP4</strain>
    </source>
</reference>
<dbReference type="SMR" id="A0A0H3A4L7"/>
<dbReference type="EMBL" id="CP000527">
    <property type="protein sequence ID" value="ABM27417.1"/>
    <property type="molecule type" value="Genomic_DNA"/>
</dbReference>
<dbReference type="PANTHER" id="PTHR43611:SF3">
    <property type="entry name" value="FLAVIN MONONUCLEOTIDE HYDROLASE 1, CHLOROPLATIC"/>
    <property type="match status" value="1"/>
</dbReference>
<dbReference type="InterPro" id="IPR036412">
    <property type="entry name" value="HAD-like_sf"/>
</dbReference>
<dbReference type="GO" id="GO:0016787">
    <property type="term" value="F:hydrolase activity"/>
    <property type="evidence" value="ECO:0007669"/>
    <property type="project" value="UniProtKB-KW"/>
</dbReference>
<accession>A0A0H3A4L7</accession>
<dbReference type="Pfam" id="PF00702">
    <property type="entry name" value="Hydrolase"/>
    <property type="match status" value="1"/>
</dbReference>
<dbReference type="PANTHER" id="PTHR43611">
    <property type="entry name" value="ALPHA-D-GLUCOSE 1-PHOSPHATE PHOSPHATASE"/>
    <property type="match status" value="1"/>
</dbReference>
<evidence type="ECO:0000313" key="2">
    <source>
        <dbReference type="Proteomes" id="UP000009173"/>
    </source>
</evidence>
<proteinExistence type="predicted"/>
<keyword evidence="1" id="KW-0378">Hydrolase</keyword>
<gene>
    <name evidence="1" type="ordered locus">Dvul_0394</name>
</gene>
<dbReference type="InterPro" id="IPR006439">
    <property type="entry name" value="HAD-SF_hydro_IA"/>
</dbReference>
<dbReference type="Proteomes" id="UP000009173">
    <property type="component" value="Chromosome"/>
</dbReference>
<dbReference type="SUPFAM" id="SSF56784">
    <property type="entry name" value="HAD-like"/>
    <property type="match status" value="1"/>
</dbReference>
<protein>
    <submittedName>
        <fullName evidence="1">Haloacid dehalogenase domain protein hydrolase</fullName>
    </submittedName>
</protein>
<dbReference type="HOGENOM" id="CLU_045011_9_5_7"/>
<dbReference type="RefSeq" id="WP_010940237.1">
    <property type="nucleotide sequence ID" value="NC_008751.1"/>
</dbReference>
<dbReference type="PRINTS" id="PR00413">
    <property type="entry name" value="HADHALOGNASE"/>
</dbReference>
<organism evidence="1 2">
    <name type="scientific">Nitratidesulfovibrio vulgaris (strain DP4)</name>
    <name type="common">Desulfovibrio vulgaris</name>
    <dbReference type="NCBI Taxonomy" id="391774"/>
    <lineage>
        <taxon>Bacteria</taxon>
        <taxon>Pseudomonadati</taxon>
        <taxon>Thermodesulfobacteriota</taxon>
        <taxon>Desulfovibrionia</taxon>
        <taxon>Desulfovibrionales</taxon>
        <taxon>Desulfovibrionaceae</taxon>
        <taxon>Nitratidesulfovibrio</taxon>
    </lineage>
</organism>
<name>A0A0H3A4L7_NITV4</name>
<dbReference type="AlphaFoldDB" id="A0A0H3A4L7"/>